<evidence type="ECO:0000313" key="2">
    <source>
        <dbReference type="Proteomes" id="UP000823775"/>
    </source>
</evidence>
<sequence>MTSVSPLSHENSPDDVEISLRRRKSGRLASSNCIIIDDFKLLGRESLAKLDRGLLATKVSSFVSSSSSMRITSIIGSRGGGDGGTPDTTTIPEELVLSFFLFLRGVLANKEEIFDEMTVA</sequence>
<dbReference type="EMBL" id="JACEIK010004233">
    <property type="protein sequence ID" value="MCD9644714.1"/>
    <property type="molecule type" value="Genomic_DNA"/>
</dbReference>
<evidence type="ECO:0000313" key="1">
    <source>
        <dbReference type="EMBL" id="MCD9644714.1"/>
    </source>
</evidence>
<protein>
    <submittedName>
        <fullName evidence="1">Uncharacterized protein</fullName>
    </submittedName>
</protein>
<name>A0ABS8VCW2_DATST</name>
<proteinExistence type="predicted"/>
<accession>A0ABS8VCW2</accession>
<keyword evidence="2" id="KW-1185">Reference proteome</keyword>
<dbReference type="Proteomes" id="UP000823775">
    <property type="component" value="Unassembled WGS sequence"/>
</dbReference>
<gene>
    <name evidence="1" type="ORF">HAX54_033135</name>
</gene>
<comment type="caution">
    <text evidence="1">The sequence shown here is derived from an EMBL/GenBank/DDBJ whole genome shotgun (WGS) entry which is preliminary data.</text>
</comment>
<reference evidence="1 2" key="1">
    <citation type="journal article" date="2021" name="BMC Genomics">
        <title>Datura genome reveals duplications of psychoactive alkaloid biosynthetic genes and high mutation rate following tissue culture.</title>
        <authorList>
            <person name="Rajewski A."/>
            <person name="Carter-House D."/>
            <person name="Stajich J."/>
            <person name="Litt A."/>
        </authorList>
    </citation>
    <scope>NUCLEOTIDE SEQUENCE [LARGE SCALE GENOMIC DNA]</scope>
    <source>
        <strain evidence="1">AR-01</strain>
    </source>
</reference>
<organism evidence="1 2">
    <name type="scientific">Datura stramonium</name>
    <name type="common">Jimsonweed</name>
    <name type="synonym">Common thornapple</name>
    <dbReference type="NCBI Taxonomy" id="4076"/>
    <lineage>
        <taxon>Eukaryota</taxon>
        <taxon>Viridiplantae</taxon>
        <taxon>Streptophyta</taxon>
        <taxon>Embryophyta</taxon>
        <taxon>Tracheophyta</taxon>
        <taxon>Spermatophyta</taxon>
        <taxon>Magnoliopsida</taxon>
        <taxon>eudicotyledons</taxon>
        <taxon>Gunneridae</taxon>
        <taxon>Pentapetalae</taxon>
        <taxon>asterids</taxon>
        <taxon>lamiids</taxon>
        <taxon>Solanales</taxon>
        <taxon>Solanaceae</taxon>
        <taxon>Solanoideae</taxon>
        <taxon>Datureae</taxon>
        <taxon>Datura</taxon>
    </lineage>
</organism>